<dbReference type="SUPFAM" id="SSF82866">
    <property type="entry name" value="Multidrug efflux transporter AcrB transmembrane domain"/>
    <property type="match status" value="2"/>
</dbReference>
<dbReference type="PRINTS" id="PR00702">
    <property type="entry name" value="ACRIFLAVINRP"/>
</dbReference>
<dbReference type="InterPro" id="IPR001036">
    <property type="entry name" value="Acrflvin-R"/>
</dbReference>
<dbReference type="InterPro" id="IPR027463">
    <property type="entry name" value="AcrB_DN_DC_subdom"/>
</dbReference>
<feature type="transmembrane region" description="Helical" evidence="1">
    <location>
        <begin position="877"/>
        <end position="897"/>
    </location>
</feature>
<dbReference type="PANTHER" id="PTHR32063:SF0">
    <property type="entry name" value="SWARMING MOTILITY PROTEIN SWRC"/>
    <property type="match status" value="1"/>
</dbReference>
<organism evidence="2 3">
    <name type="scientific">Bacillus taeanensis</name>
    <dbReference type="NCBI Taxonomy" id="273032"/>
    <lineage>
        <taxon>Bacteria</taxon>
        <taxon>Bacillati</taxon>
        <taxon>Bacillota</taxon>
        <taxon>Bacilli</taxon>
        <taxon>Bacillales</taxon>
        <taxon>Bacillaceae</taxon>
        <taxon>Bacillus</taxon>
    </lineage>
</organism>
<dbReference type="Gene3D" id="3.30.70.1430">
    <property type="entry name" value="Multidrug efflux transporter AcrB pore domain"/>
    <property type="match status" value="2"/>
</dbReference>
<feature type="transmembrane region" description="Helical" evidence="1">
    <location>
        <begin position="357"/>
        <end position="377"/>
    </location>
</feature>
<feature type="transmembrane region" description="Helical" evidence="1">
    <location>
        <begin position="949"/>
        <end position="968"/>
    </location>
</feature>
<feature type="transmembrane region" description="Helical" evidence="1">
    <location>
        <begin position="331"/>
        <end position="350"/>
    </location>
</feature>
<feature type="transmembrane region" description="Helical" evidence="1">
    <location>
        <begin position="903"/>
        <end position="928"/>
    </location>
</feature>
<evidence type="ECO:0000313" key="3">
    <source>
        <dbReference type="Proteomes" id="UP000253314"/>
    </source>
</evidence>
<evidence type="ECO:0000256" key="1">
    <source>
        <dbReference type="SAM" id="Phobius"/>
    </source>
</evidence>
<dbReference type="SUPFAM" id="SSF82714">
    <property type="entry name" value="Multidrug efflux transporter AcrB TolC docking domain, DN and DC subdomains"/>
    <property type="match status" value="2"/>
</dbReference>
<dbReference type="Gene3D" id="3.30.70.1440">
    <property type="entry name" value="Multidrug efflux transporter AcrB pore domain"/>
    <property type="match status" value="1"/>
</dbReference>
<dbReference type="Gene3D" id="3.30.70.1320">
    <property type="entry name" value="Multidrug efflux transporter AcrB pore domain like"/>
    <property type="match status" value="1"/>
</dbReference>
<feature type="transmembrane region" description="Helical" evidence="1">
    <location>
        <begin position="383"/>
        <end position="408"/>
    </location>
</feature>
<gene>
    <name evidence="2" type="ORF">DS031_01265</name>
</gene>
<keyword evidence="1" id="KW-0472">Membrane</keyword>
<name>A0A366Y1Z4_9BACI</name>
<feature type="transmembrane region" description="Helical" evidence="1">
    <location>
        <begin position="12"/>
        <end position="34"/>
    </location>
</feature>
<feature type="transmembrane region" description="Helical" evidence="1">
    <location>
        <begin position="851"/>
        <end position="870"/>
    </location>
</feature>
<dbReference type="AlphaFoldDB" id="A0A366Y1Z4"/>
<reference evidence="2 3" key="1">
    <citation type="submission" date="2018-07" db="EMBL/GenBank/DDBJ databases">
        <title>Lottiidibacillus patelloidae gen. nov., sp. nov., isolated from the intestinal tract of a marine limpet and the reclassification of B. taeanensis BH030017T, B. algicola KMM 3737T and B. hwajinpoensis SW-72T as genus Lottiidibacillus.</title>
        <authorList>
            <person name="Liu R."/>
            <person name="Huang Z."/>
        </authorList>
    </citation>
    <scope>NUCLEOTIDE SEQUENCE [LARGE SCALE GENOMIC DNA]</scope>
    <source>
        <strain evidence="2 3">BH030017</strain>
    </source>
</reference>
<protein>
    <submittedName>
        <fullName evidence="2">AcrB/AcrD/AcrF family protein</fullName>
    </submittedName>
</protein>
<accession>A0A366Y1Z4</accession>
<feature type="transmembrane region" description="Helical" evidence="1">
    <location>
        <begin position="460"/>
        <end position="483"/>
    </location>
</feature>
<dbReference type="SUPFAM" id="SSF82693">
    <property type="entry name" value="Multidrug efflux transporter AcrB pore domain, PN1, PN2, PC1 and PC2 subdomains"/>
    <property type="match status" value="3"/>
</dbReference>
<dbReference type="Proteomes" id="UP000253314">
    <property type="component" value="Unassembled WGS sequence"/>
</dbReference>
<dbReference type="OrthoDB" id="9757876at2"/>
<sequence>MKLSDFSIRRPVFTIVTMILFMLLGVVSVLNIPLKLIPDINPPVGAVVVNYQGANPTEVVEKVTKPLEESLSTLSGLKSIRSVSQEGSSLTILEFSWTTSIDNVQDDINNKINQTPLPEDVENPRFLKFDPSQFPVIQFAVSSSQEGRKFQEQMIDLQRELLQVEGIASVDMNGDRLDEITVQLNQEALQENKLSQDDIVNAIRSNDVSMPGAPITTEEEKLTTRVISSLTSVEEIQNLVITKNTNGEDVLLGDLGIVEKRPEQMDTITRVNQEPAVLMNILQRSDANTSEVSKGFNERISQLLEESDYENLETAILFDQGEYIQEAIGNVTNALILGGLLAMIVLFFFLRNLKSPLIIGISIPFSVIVTFVLIYFADFSLNIMTLGGLALGIGMLVDNSIVVIENIYRHLQMGKEPKEAASAGAKEMAGAITASTLTTVAVFLPVVFITGLIGNLFKELGLTIAFSLFASLFVALTVVPMIASRILKAPKENEERKRRESRVLTAIENSTRWTLHHRFLVLALTVLLLVGGAFGMTTVGMQFLPSTDEGFFTIRVVHENGTPLNQTEKTVANIETVLANQDEIKDYFSLIGGTQSQGPASAASANKAEIYVSMVDLKERDRSTQEIAAEIKSDINGAAGEAEVTFSTQSSTGTAPDTLSFVVSDNNEKRLNDAVTAISEKVKELNNVLEISNDQEDTVEEIQITVNRTKAQEQGFVPAQIANIVNSVMRGEPAAQITTESKEVLSVNVRYDEEITKDIAALKGLLLRKPDGTYTKLEEVTSIERGTGPVAINRVDQESSVEFTVKYSRHTNLGDLSKAVDEAIADLDLPEEVEISYTGDRELLNSSVDDLGFAFLLAVVFVFLVMAAQFESFKYPFVIMFAIPLILIGVTLALTLTRTPLSITAIIGLVILVGIVVNNAIVLVDYINQKKAEGWKSFDAIVEAVKVRMRPILMTATTTILGLIPLAIGLGEGSEIQQPLGITVIGGLISSTFLTLFIIPVIYSLFDKETRHLNKKYITTDGQLIPAYLIDDYIEKESTEKNKPAYIEREQKQERKRDLSKEEVIALLEQIITISKKEDKNDN</sequence>
<dbReference type="GO" id="GO:0042910">
    <property type="term" value="F:xenobiotic transmembrane transporter activity"/>
    <property type="evidence" value="ECO:0007669"/>
    <property type="project" value="TreeGrafter"/>
</dbReference>
<proteinExistence type="predicted"/>
<dbReference type="PANTHER" id="PTHR32063">
    <property type="match status" value="1"/>
</dbReference>
<keyword evidence="3" id="KW-1185">Reference proteome</keyword>
<keyword evidence="1" id="KW-0812">Transmembrane</keyword>
<dbReference type="EMBL" id="QOCW01000001">
    <property type="protein sequence ID" value="RBW71405.1"/>
    <property type="molecule type" value="Genomic_DNA"/>
</dbReference>
<dbReference type="GO" id="GO:0005886">
    <property type="term" value="C:plasma membrane"/>
    <property type="evidence" value="ECO:0007669"/>
    <property type="project" value="TreeGrafter"/>
</dbReference>
<dbReference type="RefSeq" id="WP_113804111.1">
    <property type="nucleotide sequence ID" value="NZ_QOCW01000001.1"/>
</dbReference>
<dbReference type="Pfam" id="PF00873">
    <property type="entry name" value="ACR_tran"/>
    <property type="match status" value="1"/>
</dbReference>
<feature type="transmembrane region" description="Helical" evidence="1">
    <location>
        <begin position="519"/>
        <end position="544"/>
    </location>
</feature>
<keyword evidence="1" id="KW-1133">Transmembrane helix</keyword>
<evidence type="ECO:0000313" key="2">
    <source>
        <dbReference type="EMBL" id="RBW71405.1"/>
    </source>
</evidence>
<dbReference type="Gene3D" id="3.30.2090.10">
    <property type="entry name" value="Multidrug efflux transporter AcrB TolC docking domain, DN and DC subdomains"/>
    <property type="match status" value="2"/>
</dbReference>
<comment type="caution">
    <text evidence="2">The sequence shown here is derived from an EMBL/GenBank/DDBJ whole genome shotgun (WGS) entry which is preliminary data.</text>
</comment>
<dbReference type="Gene3D" id="1.20.1640.10">
    <property type="entry name" value="Multidrug efflux transporter AcrB transmembrane domain"/>
    <property type="match status" value="2"/>
</dbReference>
<feature type="transmembrane region" description="Helical" evidence="1">
    <location>
        <begin position="980"/>
        <end position="1006"/>
    </location>
</feature>
<feature type="transmembrane region" description="Helical" evidence="1">
    <location>
        <begin position="429"/>
        <end position="454"/>
    </location>
</feature>